<gene>
    <name evidence="1" type="ORF">ACFQ2T_05675</name>
</gene>
<sequence length="118" mass="13133">MMNIKEIGMMNDSQKNLVEEIINNVVTPDASNESLLSQERNLNINQILPEMPVVCSQGGQFATVDHLEGTDCIKLNKDSTGQHHYIPTSWVTSTENGKVVVDRPGDEAMKNWSLTPIH</sequence>
<comment type="caution">
    <text evidence="1">The sequence shown here is derived from an EMBL/GenBank/DDBJ whole genome shotgun (WGS) entry which is preliminary data.</text>
</comment>
<dbReference type="InterPro" id="IPR018684">
    <property type="entry name" value="DUF2171"/>
</dbReference>
<organism evidence="1 2">
    <name type="scientific">Methylophilus flavus</name>
    <dbReference type="NCBI Taxonomy" id="640084"/>
    <lineage>
        <taxon>Bacteria</taxon>
        <taxon>Pseudomonadati</taxon>
        <taxon>Pseudomonadota</taxon>
        <taxon>Betaproteobacteria</taxon>
        <taxon>Nitrosomonadales</taxon>
        <taxon>Methylophilaceae</taxon>
        <taxon>Methylophilus</taxon>
    </lineage>
</organism>
<evidence type="ECO:0000313" key="1">
    <source>
        <dbReference type="EMBL" id="MFD1121984.1"/>
    </source>
</evidence>
<dbReference type="RefSeq" id="WP_379031679.1">
    <property type="nucleotide sequence ID" value="NZ_JBHTLN010000001.1"/>
</dbReference>
<dbReference type="EMBL" id="JBHTLN010000001">
    <property type="protein sequence ID" value="MFD1121984.1"/>
    <property type="molecule type" value="Genomic_DNA"/>
</dbReference>
<proteinExistence type="predicted"/>
<reference evidence="2" key="1">
    <citation type="journal article" date="2019" name="Int. J. Syst. Evol. Microbiol.">
        <title>The Global Catalogue of Microorganisms (GCM) 10K type strain sequencing project: providing services to taxonomists for standard genome sequencing and annotation.</title>
        <authorList>
            <consortium name="The Broad Institute Genomics Platform"/>
            <consortium name="The Broad Institute Genome Sequencing Center for Infectious Disease"/>
            <person name="Wu L."/>
            <person name="Ma J."/>
        </authorList>
    </citation>
    <scope>NUCLEOTIDE SEQUENCE [LARGE SCALE GENOMIC DNA]</scope>
    <source>
        <strain evidence="2">CCUG 58411</strain>
    </source>
</reference>
<name>A0ABW3P799_9PROT</name>
<keyword evidence="2" id="KW-1185">Reference proteome</keyword>
<evidence type="ECO:0000313" key="2">
    <source>
        <dbReference type="Proteomes" id="UP001597206"/>
    </source>
</evidence>
<dbReference type="Proteomes" id="UP001597206">
    <property type="component" value="Unassembled WGS sequence"/>
</dbReference>
<dbReference type="Pfam" id="PF09939">
    <property type="entry name" value="DUF2171"/>
    <property type="match status" value="1"/>
</dbReference>
<accession>A0ABW3P799</accession>
<protein>
    <submittedName>
        <fullName evidence="1">DUF2171 domain-containing protein</fullName>
    </submittedName>
</protein>